<protein>
    <recommendedName>
        <fullName evidence="3">B30.2/SPRY domain-containing protein</fullName>
    </recommendedName>
</protein>
<evidence type="ECO:0000313" key="4">
    <source>
        <dbReference type="EMBL" id="KAL3116303.1"/>
    </source>
</evidence>
<evidence type="ECO:0000256" key="1">
    <source>
        <dbReference type="SAM" id="Coils"/>
    </source>
</evidence>
<dbReference type="InterPro" id="IPR001870">
    <property type="entry name" value="B30.2/SPRY"/>
</dbReference>
<dbReference type="SMART" id="SM00449">
    <property type="entry name" value="SPRY"/>
    <property type="match status" value="1"/>
</dbReference>
<feature type="region of interest" description="Disordered" evidence="2">
    <location>
        <begin position="96"/>
        <end position="139"/>
    </location>
</feature>
<keyword evidence="5" id="KW-1185">Reference proteome</keyword>
<dbReference type="Gene3D" id="2.60.120.920">
    <property type="match status" value="1"/>
</dbReference>
<dbReference type="InterPro" id="IPR003877">
    <property type="entry name" value="SPRY_dom"/>
</dbReference>
<evidence type="ECO:0000313" key="5">
    <source>
        <dbReference type="Proteomes" id="UP001620626"/>
    </source>
</evidence>
<gene>
    <name evidence="4" type="ORF">niasHT_002386</name>
</gene>
<dbReference type="InterPro" id="IPR044736">
    <property type="entry name" value="Gid1/RanBPM/SPLA_SPRY"/>
</dbReference>
<comment type="caution">
    <text evidence="4">The sequence shown here is derived from an EMBL/GenBank/DDBJ whole genome shotgun (WGS) entry which is preliminary data.</text>
</comment>
<name>A0ABD2LM43_9BILA</name>
<dbReference type="InterPro" id="IPR013320">
    <property type="entry name" value="ConA-like_dom_sf"/>
</dbReference>
<dbReference type="EMBL" id="JBICBT010000359">
    <property type="protein sequence ID" value="KAL3116303.1"/>
    <property type="molecule type" value="Genomic_DNA"/>
</dbReference>
<dbReference type="InterPro" id="IPR043136">
    <property type="entry name" value="B30.2/SPRY_sf"/>
</dbReference>
<organism evidence="4 5">
    <name type="scientific">Heterodera trifolii</name>
    <dbReference type="NCBI Taxonomy" id="157864"/>
    <lineage>
        <taxon>Eukaryota</taxon>
        <taxon>Metazoa</taxon>
        <taxon>Ecdysozoa</taxon>
        <taxon>Nematoda</taxon>
        <taxon>Chromadorea</taxon>
        <taxon>Rhabditida</taxon>
        <taxon>Tylenchina</taxon>
        <taxon>Tylenchomorpha</taxon>
        <taxon>Tylenchoidea</taxon>
        <taxon>Heteroderidae</taxon>
        <taxon>Heteroderinae</taxon>
        <taxon>Heterodera</taxon>
    </lineage>
</organism>
<keyword evidence="1" id="KW-0175">Coiled coil</keyword>
<reference evidence="4 5" key="1">
    <citation type="submission" date="2024-10" db="EMBL/GenBank/DDBJ databases">
        <authorList>
            <person name="Kim D."/>
        </authorList>
    </citation>
    <scope>NUCLEOTIDE SEQUENCE [LARGE SCALE GENOMIC DNA]</scope>
    <source>
        <strain evidence="4">BH-2024</strain>
    </source>
</reference>
<accession>A0ABD2LM43</accession>
<feature type="coiled-coil region" evidence="1">
    <location>
        <begin position="7"/>
        <end position="43"/>
    </location>
</feature>
<dbReference type="AlphaFoldDB" id="A0ABD2LM43"/>
<feature type="region of interest" description="Disordered" evidence="2">
    <location>
        <begin position="171"/>
        <end position="191"/>
    </location>
</feature>
<evidence type="ECO:0000259" key="3">
    <source>
        <dbReference type="PROSITE" id="PS50188"/>
    </source>
</evidence>
<dbReference type="PROSITE" id="PS50188">
    <property type="entry name" value="B302_SPRY"/>
    <property type="match status" value="1"/>
</dbReference>
<dbReference type="SUPFAM" id="SSF49899">
    <property type="entry name" value="Concanavalin A-like lectins/glucanases"/>
    <property type="match status" value="1"/>
</dbReference>
<proteinExistence type="predicted"/>
<feature type="compositionally biased region" description="Basic and acidic residues" evidence="2">
    <location>
        <begin position="117"/>
        <end position="130"/>
    </location>
</feature>
<dbReference type="Pfam" id="PF00622">
    <property type="entry name" value="SPRY"/>
    <property type="match status" value="1"/>
</dbReference>
<dbReference type="Proteomes" id="UP001620626">
    <property type="component" value="Unassembled WGS sequence"/>
</dbReference>
<sequence>MEMELKIAKLELENKVLEQKLKHQELMVEQKALKEKVAKIEQKREKNVTDAKCLTVNNMGNERASFQNMSTFEEISVLVSRIAELNRAKTIESSIGSSCDLFGQDGNGSDDDDFHMDDENGQKEEERKTPTNEISSGQFKEISERIVALEQQSKDNVDQFSKILEKISELEKQQKQQHQNTNKATSDKLSKMQNDQKTLFEKVSELEKEQKRKKEHLNFQQNFWDANVCHKNLQIIGDNNLTVYHKGTVSVFWRSVFAKHSILLNRKPSNFSYYEISIKNKKDLIIFGFAVKQQTKLKGLIRHEIGTYAYESDGEIWINGEGKGTNAKYSYGVGDTVGIGVHFITRQLFFTKNGQHLDSSADFFVAPSFADSFHPFVSLLYFDDKIEANFGPNFKFDLATL</sequence>
<evidence type="ECO:0000256" key="2">
    <source>
        <dbReference type="SAM" id="MobiDB-lite"/>
    </source>
</evidence>
<dbReference type="CDD" id="cd12885">
    <property type="entry name" value="SPRY_RanBP_like"/>
    <property type="match status" value="1"/>
</dbReference>
<feature type="domain" description="B30.2/SPRY" evidence="3">
    <location>
        <begin position="201"/>
        <end position="395"/>
    </location>
</feature>